<evidence type="ECO:0000256" key="6">
    <source>
        <dbReference type="ARBA" id="ARBA00023118"/>
    </source>
</evidence>
<dbReference type="Pfam" id="PF01867">
    <property type="entry name" value="Cas_Cas1"/>
    <property type="match status" value="1"/>
</dbReference>
<feature type="binding site" evidence="10">
    <location>
        <position position="234"/>
    </location>
    <ligand>
        <name>Mn(2+)</name>
        <dbReference type="ChEBI" id="CHEBI:29035"/>
    </ligand>
</feature>
<keyword evidence="4 10" id="KW-0378">Hydrolase</keyword>
<evidence type="ECO:0000256" key="7">
    <source>
        <dbReference type="ARBA" id="ARBA00023125"/>
    </source>
</evidence>
<evidence type="ECO:0000313" key="11">
    <source>
        <dbReference type="EMBL" id="KFI92399.1"/>
    </source>
</evidence>
<reference evidence="11 12" key="1">
    <citation type="submission" date="2014-03" db="EMBL/GenBank/DDBJ databases">
        <title>Genomics of Bifidobacteria.</title>
        <authorList>
            <person name="Ventura M."/>
            <person name="Milani C."/>
            <person name="Lugli G.A."/>
        </authorList>
    </citation>
    <scope>NUCLEOTIDE SEQUENCE [LARGE SCALE GENOMIC DNA]</scope>
    <source>
        <strain evidence="11 12">DSM 23967</strain>
    </source>
</reference>
<keyword evidence="3 10" id="KW-0255">Endonuclease</keyword>
<keyword evidence="2 10" id="KW-0479">Metal-binding</keyword>
<evidence type="ECO:0000256" key="9">
    <source>
        <dbReference type="ARBA" id="ARBA00038592"/>
    </source>
</evidence>
<evidence type="ECO:0000313" key="12">
    <source>
        <dbReference type="Proteomes" id="UP000029066"/>
    </source>
</evidence>
<keyword evidence="5 10" id="KW-0460">Magnesium</keyword>
<dbReference type="GO" id="GO:0004520">
    <property type="term" value="F:DNA endonuclease activity"/>
    <property type="evidence" value="ECO:0007669"/>
    <property type="project" value="InterPro"/>
</dbReference>
<accession>A0A087DA49</accession>
<evidence type="ECO:0000256" key="5">
    <source>
        <dbReference type="ARBA" id="ARBA00022842"/>
    </source>
</evidence>
<dbReference type="InterPro" id="IPR042206">
    <property type="entry name" value="CRISPR-assoc_Cas1_C"/>
</dbReference>
<dbReference type="HAMAP" id="MF_01470">
    <property type="entry name" value="Cas1"/>
    <property type="match status" value="1"/>
</dbReference>
<feature type="binding site" evidence="10">
    <location>
        <position position="166"/>
    </location>
    <ligand>
        <name>Mn(2+)</name>
        <dbReference type="ChEBI" id="CHEBI:29035"/>
    </ligand>
</feature>
<gene>
    <name evidence="10" type="primary">cas1</name>
    <name evidence="11" type="ORF">BISA_0799</name>
</gene>
<evidence type="ECO:0000256" key="1">
    <source>
        <dbReference type="ARBA" id="ARBA00022722"/>
    </source>
</evidence>
<name>A0A087DA49_9BIFI</name>
<organism evidence="11 12">
    <name type="scientific">Bifidobacterium saguini DSM 23967</name>
    <dbReference type="NCBI Taxonomy" id="1437607"/>
    <lineage>
        <taxon>Bacteria</taxon>
        <taxon>Bacillati</taxon>
        <taxon>Actinomycetota</taxon>
        <taxon>Actinomycetes</taxon>
        <taxon>Bifidobacteriales</taxon>
        <taxon>Bifidobacteriaceae</taxon>
        <taxon>Bifidobacterium</taxon>
    </lineage>
</organism>
<dbReference type="GO" id="GO:0003677">
    <property type="term" value="F:DNA binding"/>
    <property type="evidence" value="ECO:0007669"/>
    <property type="project" value="UniProtKB-KW"/>
</dbReference>
<dbReference type="NCBIfam" id="TIGR00287">
    <property type="entry name" value="cas1"/>
    <property type="match status" value="1"/>
</dbReference>
<keyword evidence="8 10" id="KW-0464">Manganese</keyword>
<dbReference type="GO" id="GO:0043571">
    <property type="term" value="P:maintenance of CRISPR repeat elements"/>
    <property type="evidence" value="ECO:0007669"/>
    <property type="project" value="UniProtKB-UniRule"/>
</dbReference>
<protein>
    <recommendedName>
        <fullName evidence="10">CRISPR-associated endonuclease Cas1</fullName>
        <ecNumber evidence="10">3.1.-.-</ecNumber>
    </recommendedName>
</protein>
<dbReference type="GO" id="GO:0051607">
    <property type="term" value="P:defense response to virus"/>
    <property type="evidence" value="ECO:0007669"/>
    <property type="project" value="UniProtKB-UniRule"/>
</dbReference>
<evidence type="ECO:0000256" key="2">
    <source>
        <dbReference type="ARBA" id="ARBA00022723"/>
    </source>
</evidence>
<dbReference type="GO" id="GO:0046872">
    <property type="term" value="F:metal ion binding"/>
    <property type="evidence" value="ECO:0007669"/>
    <property type="project" value="UniProtKB-UniRule"/>
</dbReference>
<evidence type="ECO:0000256" key="8">
    <source>
        <dbReference type="ARBA" id="ARBA00023211"/>
    </source>
</evidence>
<evidence type="ECO:0000256" key="3">
    <source>
        <dbReference type="ARBA" id="ARBA00022759"/>
    </source>
</evidence>
<keyword evidence="7 10" id="KW-0238">DNA-binding</keyword>
<dbReference type="Gene3D" id="3.100.10.20">
    <property type="entry name" value="CRISPR-associated endonuclease Cas1, N-terminal domain"/>
    <property type="match status" value="1"/>
</dbReference>
<comment type="caution">
    <text evidence="11">The sequence shown here is derived from an EMBL/GenBank/DDBJ whole genome shotgun (WGS) entry which is preliminary data.</text>
</comment>
<dbReference type="OrthoDB" id="1550386at2"/>
<proteinExistence type="inferred from homology"/>
<dbReference type="NCBIfam" id="TIGR03640">
    <property type="entry name" value="cas1_DVULG"/>
    <property type="match status" value="1"/>
</dbReference>
<dbReference type="AlphaFoldDB" id="A0A087DA49"/>
<dbReference type="EC" id="3.1.-.-" evidence="10"/>
<dbReference type="Gene3D" id="1.20.120.920">
    <property type="entry name" value="CRISPR-associated endonuclease Cas1, C-terminal domain"/>
    <property type="match status" value="1"/>
</dbReference>
<dbReference type="PANTHER" id="PTHR34353:SF2">
    <property type="entry name" value="CRISPR-ASSOCIATED ENDONUCLEASE CAS1 1"/>
    <property type="match status" value="1"/>
</dbReference>
<dbReference type="InterPro" id="IPR002729">
    <property type="entry name" value="CRISPR-assoc_Cas1"/>
</dbReference>
<feature type="binding site" evidence="10">
    <location>
        <position position="249"/>
    </location>
    <ligand>
        <name>Mn(2+)</name>
        <dbReference type="ChEBI" id="CHEBI:29035"/>
    </ligand>
</feature>
<comment type="similarity">
    <text evidence="10">Belongs to the CRISPR-associated endonuclease Cas1 family.</text>
</comment>
<comment type="function">
    <text evidence="10">CRISPR (clustered regularly interspaced short palindromic repeat), is an adaptive immune system that provides protection against mobile genetic elements (viruses, transposable elements and conjugative plasmids). CRISPR clusters contain spacers, sequences complementary to antecedent mobile elements, and target invading nucleic acids. CRISPR clusters are transcribed and processed into CRISPR RNA (crRNA). Acts as a dsDNA endonuclease. Involved in the integration of spacer DNA into the CRISPR cassette.</text>
</comment>
<dbReference type="RefSeq" id="WP_033891037.1">
    <property type="nucleotide sequence ID" value="NZ_JDUT01000004.1"/>
</dbReference>
<evidence type="ECO:0000256" key="10">
    <source>
        <dbReference type="HAMAP-Rule" id="MF_01470"/>
    </source>
</evidence>
<comment type="cofactor">
    <cofactor evidence="10">
        <name>Mg(2+)</name>
        <dbReference type="ChEBI" id="CHEBI:18420"/>
    </cofactor>
    <cofactor evidence="10">
        <name>Mn(2+)</name>
        <dbReference type="ChEBI" id="CHEBI:29035"/>
    </cofactor>
</comment>
<dbReference type="STRING" id="1437607.BISA_0799"/>
<dbReference type="InterPro" id="IPR042211">
    <property type="entry name" value="CRISPR-assoc_Cas1_N"/>
</dbReference>
<dbReference type="EMBL" id="JGZN01000008">
    <property type="protein sequence ID" value="KFI92399.1"/>
    <property type="molecule type" value="Genomic_DNA"/>
</dbReference>
<sequence>MRTMLNTLFVTSEDAYLSLENDNVVVQNGEKTLAKVPLRSIEQILCFSYKGASPALMGKCARLGVGLSFYSPRGRFYCSVLGENNRNVLLRREQFRRADSPNQARDFAVAFVIGKVFNCRWVVERTKRDHALRVNVERLTQQSALLKDGLGRIMASTSVDEVRGIEGKAAKDYFFAFDDLILRDKDSFFFEQRSRRPPMDRMNALLSFTYALLTNDCVAALQGVGLDPYVGFLHVDRPGRPSLALDLMEEFRPVVADRFALTLVNTGAVRVSHFEERENGGIFLTDAGRKVVLAAWRRRKTEQITHPFLGEKISWGLVPHVQSLLLARCIRGDLDAYPPFMWK</sequence>
<dbReference type="InterPro" id="IPR019856">
    <property type="entry name" value="CRISPR-assoc_Cas1_DVULG"/>
</dbReference>
<comment type="subunit">
    <text evidence="9 10">Homodimer, forms a heterotetramer with a Cas2 homodimer.</text>
</comment>
<dbReference type="GO" id="GO:0016787">
    <property type="term" value="F:hydrolase activity"/>
    <property type="evidence" value="ECO:0007669"/>
    <property type="project" value="UniProtKB-KW"/>
</dbReference>
<keyword evidence="6 10" id="KW-0051">Antiviral defense</keyword>
<dbReference type="PANTHER" id="PTHR34353">
    <property type="entry name" value="CRISPR-ASSOCIATED ENDONUCLEASE CAS1 1"/>
    <property type="match status" value="1"/>
</dbReference>
<keyword evidence="1 10" id="KW-0540">Nuclease</keyword>
<dbReference type="Proteomes" id="UP000029066">
    <property type="component" value="Unassembled WGS sequence"/>
</dbReference>
<evidence type="ECO:0000256" key="4">
    <source>
        <dbReference type="ARBA" id="ARBA00022801"/>
    </source>
</evidence>
<dbReference type="InterPro" id="IPR050646">
    <property type="entry name" value="Cas1"/>
</dbReference>